<feature type="region of interest" description="Disordered" evidence="1">
    <location>
        <begin position="1"/>
        <end position="25"/>
    </location>
</feature>
<organism evidence="2 3">
    <name type="scientific">Pyronema omphalodes (strain CBS 100304)</name>
    <name type="common">Pyronema confluens</name>
    <dbReference type="NCBI Taxonomy" id="1076935"/>
    <lineage>
        <taxon>Eukaryota</taxon>
        <taxon>Fungi</taxon>
        <taxon>Dikarya</taxon>
        <taxon>Ascomycota</taxon>
        <taxon>Pezizomycotina</taxon>
        <taxon>Pezizomycetes</taxon>
        <taxon>Pezizales</taxon>
        <taxon>Pyronemataceae</taxon>
        <taxon>Pyronema</taxon>
    </lineage>
</organism>
<reference evidence="2 3" key="1">
    <citation type="journal article" date="2013" name="PLoS Genet.">
        <title>The genome and development-dependent transcriptomes of Pyronema confluens: a window into fungal evolution.</title>
        <authorList>
            <person name="Traeger S."/>
            <person name="Altegoer F."/>
            <person name="Freitag M."/>
            <person name="Gabaldon T."/>
            <person name="Kempken F."/>
            <person name="Kumar A."/>
            <person name="Marcet-Houben M."/>
            <person name="Poggeler S."/>
            <person name="Stajich J.E."/>
            <person name="Nowrousian M."/>
        </authorList>
    </citation>
    <scope>NUCLEOTIDE SEQUENCE [LARGE SCALE GENOMIC DNA]</scope>
    <source>
        <strain evidence="3">CBS 100304</strain>
        <tissue evidence="2">Vegetative mycelium</tissue>
    </source>
</reference>
<feature type="compositionally biased region" description="Basic and acidic residues" evidence="1">
    <location>
        <begin position="198"/>
        <end position="208"/>
    </location>
</feature>
<dbReference type="Proteomes" id="UP000018144">
    <property type="component" value="Unassembled WGS sequence"/>
</dbReference>
<name>U4LN34_PYROM</name>
<feature type="region of interest" description="Disordered" evidence="1">
    <location>
        <begin position="184"/>
        <end position="208"/>
    </location>
</feature>
<dbReference type="OrthoDB" id="10305213at2759"/>
<feature type="region of interest" description="Disordered" evidence="1">
    <location>
        <begin position="286"/>
        <end position="312"/>
    </location>
</feature>
<gene>
    <name evidence="2" type="ORF">PCON_02161</name>
</gene>
<accession>U4LN34</accession>
<proteinExistence type="predicted"/>
<feature type="compositionally biased region" description="Acidic residues" evidence="1">
    <location>
        <begin position="185"/>
        <end position="197"/>
    </location>
</feature>
<dbReference type="EMBL" id="HF936252">
    <property type="protein sequence ID" value="CCX15735.1"/>
    <property type="molecule type" value="Genomic_DNA"/>
</dbReference>
<dbReference type="AlphaFoldDB" id="U4LN34"/>
<feature type="region of interest" description="Disordered" evidence="1">
    <location>
        <begin position="509"/>
        <end position="554"/>
    </location>
</feature>
<evidence type="ECO:0000313" key="3">
    <source>
        <dbReference type="Proteomes" id="UP000018144"/>
    </source>
</evidence>
<feature type="compositionally biased region" description="Low complexity" evidence="1">
    <location>
        <begin position="520"/>
        <end position="537"/>
    </location>
</feature>
<feature type="compositionally biased region" description="Basic residues" evidence="1">
    <location>
        <begin position="538"/>
        <end position="547"/>
    </location>
</feature>
<keyword evidence="3" id="KW-1185">Reference proteome</keyword>
<protein>
    <submittedName>
        <fullName evidence="2">Uncharacterized protein</fullName>
    </submittedName>
</protein>
<evidence type="ECO:0000256" key="1">
    <source>
        <dbReference type="SAM" id="MobiDB-lite"/>
    </source>
</evidence>
<sequence>MPGLANVISPKRVVTEPPPPKKRSWRDWKLKSPFRKKHAPDCIQHAAEASSSRLLNLPGVTKYAEKNPRHCTTPSRAVSDAGHKFHNASPCQNSHITDRLGLSPRPILKSKSLGTKNGLGFTGMQGEEVYFGYDAYEALEQRKMRIGQPLGEKLHYESPVLRGERLFQLTVNLPHTSFHNNDCCSEYEDDSDPSDEDATIRPRTAEAEKSPYLFPRSTTKASGNKGLGMIRSPELVQLPRSNTQEVLGQIFDKPNDLDSVTFQRYSDLVRKQSRYSGEAGKIHLGTADYQSTPTPVSRVARSPRGKKESIDMSFPVSPHRQRYLSDEFQTMQEFLATGPDDFDISIFKSPTREMFATPSRHPKMQESDSFAPRIHSPEEMAVHAQMRAILQSPTPPHGVNLARFPGNVYVASPTPKSNVPPIPPRSSTRARIMNAVHITGNLSPYGYHSRNVVPIVGEPGPAIQTPRSPSKGQVRFTDSTTAFTATTRPRKKSIGRKFIDVVETVRFSPQAKRSISPAAGSPRTPKTPGTPGTPGHTGPRRRSGHRRAASDSFNVPHEIDDMKRGVSMENMRSVIADTRGAKGKQDGKKQVPMWRSQTGTNPAGNAASRMLQTPAWY</sequence>
<feature type="compositionally biased region" description="Basic and acidic residues" evidence="1">
    <location>
        <begin position="579"/>
        <end position="589"/>
    </location>
</feature>
<feature type="region of interest" description="Disordered" evidence="1">
    <location>
        <begin position="579"/>
        <end position="617"/>
    </location>
</feature>
<evidence type="ECO:0000313" key="2">
    <source>
        <dbReference type="EMBL" id="CCX15735.1"/>
    </source>
</evidence>